<protein>
    <submittedName>
        <fullName evidence="2">Helix-turn-helix domain-containing protein</fullName>
    </submittedName>
</protein>
<proteinExistence type="predicted"/>
<dbReference type="EMBL" id="JBHMAF010000150">
    <property type="protein sequence ID" value="MFB9760505.1"/>
    <property type="molecule type" value="Genomic_DNA"/>
</dbReference>
<keyword evidence="3" id="KW-1185">Reference proteome</keyword>
<dbReference type="InterPro" id="IPR041657">
    <property type="entry name" value="HTH_17"/>
</dbReference>
<dbReference type="InterPro" id="IPR009061">
    <property type="entry name" value="DNA-bd_dom_put_sf"/>
</dbReference>
<dbReference type="Proteomes" id="UP001589609">
    <property type="component" value="Unassembled WGS sequence"/>
</dbReference>
<dbReference type="Gene3D" id="1.10.1660.10">
    <property type="match status" value="2"/>
</dbReference>
<sequence>MSENLLFIQEETVTTKQAAQLLGVKESTILRYEKNGMLASLYPDSWQQDGTKIFYKKDVEQLLRQQQKPGLTTKEAAKILDVAPSTIIKHIQKGTLQAELQKYRGRDTYFIQEEELERFIDNNPISSYIYERKTFIANVDDTEVYLFQPFVNFDNKLARIISVEGEGKVLTEQEEVFPLHELKTRGYKPKVVIERGSYNTKRGYVSFLFKKPAFLQSPTYTMIEWLYQYQGAANIRMEVNGDSIKIEVKPFLLEINPLQYQEEIKYMHRHVVDGEIAVRHNGVLLDSKIETLSFYVDKQFKDQVKMLAKEQGVGLEEFLLNAMKEYINSNK</sequence>
<evidence type="ECO:0000313" key="3">
    <source>
        <dbReference type="Proteomes" id="UP001589609"/>
    </source>
</evidence>
<comment type="caution">
    <text evidence="2">The sequence shown here is derived from an EMBL/GenBank/DDBJ whole genome shotgun (WGS) entry which is preliminary data.</text>
</comment>
<name>A0ABV5WJI9_9BACI</name>
<dbReference type="Pfam" id="PF12728">
    <property type="entry name" value="HTH_17"/>
    <property type="match status" value="1"/>
</dbReference>
<dbReference type="RefSeq" id="WP_379950812.1">
    <property type="nucleotide sequence ID" value="NZ_JBHMAF010000150.1"/>
</dbReference>
<organism evidence="2 3">
    <name type="scientific">Ectobacillus funiculus</name>
    <dbReference type="NCBI Taxonomy" id="137993"/>
    <lineage>
        <taxon>Bacteria</taxon>
        <taxon>Bacillati</taxon>
        <taxon>Bacillota</taxon>
        <taxon>Bacilli</taxon>
        <taxon>Bacillales</taxon>
        <taxon>Bacillaceae</taxon>
        <taxon>Ectobacillus</taxon>
    </lineage>
</organism>
<dbReference type="SUPFAM" id="SSF46955">
    <property type="entry name" value="Putative DNA-binding domain"/>
    <property type="match status" value="1"/>
</dbReference>
<accession>A0ABV5WJI9</accession>
<reference evidence="2 3" key="1">
    <citation type="submission" date="2024-09" db="EMBL/GenBank/DDBJ databases">
        <authorList>
            <person name="Sun Q."/>
            <person name="Mori K."/>
        </authorList>
    </citation>
    <scope>NUCLEOTIDE SEQUENCE [LARGE SCALE GENOMIC DNA]</scope>
    <source>
        <strain evidence="2 3">JCM 11201</strain>
    </source>
</reference>
<evidence type="ECO:0000313" key="2">
    <source>
        <dbReference type="EMBL" id="MFB9760505.1"/>
    </source>
</evidence>
<feature type="domain" description="Helix-turn-helix" evidence="1">
    <location>
        <begin position="71"/>
        <end position="123"/>
    </location>
</feature>
<gene>
    <name evidence="2" type="ORF">ACFFMS_19475</name>
</gene>
<evidence type="ECO:0000259" key="1">
    <source>
        <dbReference type="Pfam" id="PF12728"/>
    </source>
</evidence>